<dbReference type="PROSITE" id="PS50222">
    <property type="entry name" value="EF_HAND_2"/>
    <property type="match status" value="2"/>
</dbReference>
<keyword evidence="1" id="KW-0677">Repeat</keyword>
<dbReference type="SUPFAM" id="SSF47473">
    <property type="entry name" value="EF-hand"/>
    <property type="match status" value="1"/>
</dbReference>
<dbReference type="AlphaFoldDB" id="A0A5D2ELM5"/>
<evidence type="ECO:0000313" key="5">
    <source>
        <dbReference type="Proteomes" id="UP000323506"/>
    </source>
</evidence>
<dbReference type="InterPro" id="IPR002048">
    <property type="entry name" value="EF_hand_dom"/>
</dbReference>
<dbReference type="PROSITE" id="PS00018">
    <property type="entry name" value="EF_HAND_1"/>
    <property type="match status" value="2"/>
</dbReference>
<gene>
    <name evidence="4" type="ORF">ES288_A11G163600v1</name>
</gene>
<evidence type="ECO:0000259" key="3">
    <source>
        <dbReference type="PROSITE" id="PS50222"/>
    </source>
</evidence>
<keyword evidence="2" id="KW-0106">Calcium</keyword>
<dbReference type="Proteomes" id="UP000323506">
    <property type="component" value="Chromosome A11"/>
</dbReference>
<dbReference type="PANTHER" id="PTHR23050">
    <property type="entry name" value="CALCIUM BINDING PROTEIN"/>
    <property type="match status" value="1"/>
</dbReference>
<evidence type="ECO:0000256" key="1">
    <source>
        <dbReference type="ARBA" id="ARBA00022737"/>
    </source>
</evidence>
<dbReference type="Gene3D" id="1.10.238.10">
    <property type="entry name" value="EF-hand"/>
    <property type="match status" value="1"/>
</dbReference>
<dbReference type="GO" id="GO:0005509">
    <property type="term" value="F:calcium ion binding"/>
    <property type="evidence" value="ECO:0007669"/>
    <property type="project" value="InterPro"/>
</dbReference>
<evidence type="ECO:0000256" key="2">
    <source>
        <dbReference type="ARBA" id="ARBA00022837"/>
    </source>
</evidence>
<evidence type="ECO:0000313" key="4">
    <source>
        <dbReference type="EMBL" id="TYG94115.1"/>
    </source>
</evidence>
<name>A0A5D2ELM5_GOSDA</name>
<keyword evidence="5" id="KW-1185">Reference proteome</keyword>
<sequence length="80" mass="9319">MDPIELGRMFQMFDRNGDGKITKQEFSYSLENLGIFIADDDLSQMIEKIDVNGDNYVNINEFGALYQTIMDDRDEEEDIK</sequence>
<dbReference type="Pfam" id="PF13499">
    <property type="entry name" value="EF-hand_7"/>
    <property type="match status" value="1"/>
</dbReference>
<protein>
    <recommendedName>
        <fullName evidence="3">EF-hand domain-containing protein</fullName>
    </recommendedName>
</protein>
<dbReference type="FunFam" id="1.10.238.10:FF:000178">
    <property type="entry name" value="Calmodulin-2 A"/>
    <property type="match status" value="1"/>
</dbReference>
<dbReference type="SMART" id="SM00054">
    <property type="entry name" value="EFh"/>
    <property type="match status" value="2"/>
</dbReference>
<organism evidence="4 5">
    <name type="scientific">Gossypium darwinii</name>
    <name type="common">Darwin's cotton</name>
    <name type="synonym">Gossypium barbadense var. darwinii</name>
    <dbReference type="NCBI Taxonomy" id="34276"/>
    <lineage>
        <taxon>Eukaryota</taxon>
        <taxon>Viridiplantae</taxon>
        <taxon>Streptophyta</taxon>
        <taxon>Embryophyta</taxon>
        <taxon>Tracheophyta</taxon>
        <taxon>Spermatophyta</taxon>
        <taxon>Magnoliopsida</taxon>
        <taxon>eudicotyledons</taxon>
        <taxon>Gunneridae</taxon>
        <taxon>Pentapetalae</taxon>
        <taxon>rosids</taxon>
        <taxon>malvids</taxon>
        <taxon>Malvales</taxon>
        <taxon>Malvaceae</taxon>
        <taxon>Malvoideae</taxon>
        <taxon>Gossypium</taxon>
    </lineage>
</organism>
<accession>A0A5D2ELM5</accession>
<reference evidence="4 5" key="1">
    <citation type="submission" date="2019-06" db="EMBL/GenBank/DDBJ databases">
        <title>WGS assembly of Gossypium darwinii.</title>
        <authorList>
            <person name="Chen Z.J."/>
            <person name="Sreedasyam A."/>
            <person name="Ando A."/>
            <person name="Song Q."/>
            <person name="De L."/>
            <person name="Hulse-Kemp A."/>
            <person name="Ding M."/>
            <person name="Ye W."/>
            <person name="Kirkbride R."/>
            <person name="Jenkins J."/>
            <person name="Plott C."/>
            <person name="Lovell J."/>
            <person name="Lin Y.-M."/>
            <person name="Vaughn R."/>
            <person name="Liu B."/>
            <person name="Li W."/>
            <person name="Simpson S."/>
            <person name="Scheffler B."/>
            <person name="Saski C."/>
            <person name="Grover C."/>
            <person name="Hu G."/>
            <person name="Conover J."/>
            <person name="Carlson J."/>
            <person name="Shu S."/>
            <person name="Boston L."/>
            <person name="Williams M."/>
            <person name="Peterson D."/>
            <person name="Mcgee K."/>
            <person name="Jones D."/>
            <person name="Wendel J."/>
            <person name="Stelly D."/>
            <person name="Grimwood J."/>
            <person name="Schmutz J."/>
        </authorList>
    </citation>
    <scope>NUCLEOTIDE SEQUENCE [LARGE SCALE GENOMIC DNA]</scope>
    <source>
        <strain evidence="4">1808015.09</strain>
    </source>
</reference>
<dbReference type="InterPro" id="IPR011992">
    <property type="entry name" value="EF-hand-dom_pair"/>
</dbReference>
<dbReference type="GO" id="GO:0043226">
    <property type="term" value="C:organelle"/>
    <property type="evidence" value="ECO:0007669"/>
    <property type="project" value="UniProtKB-ARBA"/>
</dbReference>
<dbReference type="EMBL" id="CM017698">
    <property type="protein sequence ID" value="TYG94115.1"/>
    <property type="molecule type" value="Genomic_DNA"/>
</dbReference>
<dbReference type="CDD" id="cd00051">
    <property type="entry name" value="EFh"/>
    <property type="match status" value="1"/>
</dbReference>
<dbReference type="InterPro" id="IPR018247">
    <property type="entry name" value="EF_Hand_1_Ca_BS"/>
</dbReference>
<feature type="domain" description="EF-hand" evidence="3">
    <location>
        <begin position="1"/>
        <end position="36"/>
    </location>
</feature>
<dbReference type="InterPro" id="IPR050145">
    <property type="entry name" value="Centrin_CML-like"/>
</dbReference>
<feature type="domain" description="EF-hand" evidence="3">
    <location>
        <begin position="37"/>
        <end position="72"/>
    </location>
</feature>
<proteinExistence type="predicted"/>